<dbReference type="RefSeq" id="WP_282333444.1">
    <property type="nucleotide sequence ID" value="NZ_JASBRG010000003.1"/>
</dbReference>
<dbReference type="Pfam" id="PF13628">
    <property type="entry name" value="DUF4142"/>
    <property type="match status" value="1"/>
</dbReference>
<dbReference type="PANTHER" id="PTHR38593:SF1">
    <property type="entry name" value="BLR2558 PROTEIN"/>
    <property type="match status" value="1"/>
</dbReference>
<dbReference type="Proteomes" id="UP001226434">
    <property type="component" value="Unassembled WGS sequence"/>
</dbReference>
<feature type="compositionally biased region" description="Basic and acidic residues" evidence="1">
    <location>
        <begin position="28"/>
        <end position="48"/>
    </location>
</feature>
<organism evidence="3 4">
    <name type="scientific">Pinibacter soli</name>
    <dbReference type="NCBI Taxonomy" id="3044211"/>
    <lineage>
        <taxon>Bacteria</taxon>
        <taxon>Pseudomonadati</taxon>
        <taxon>Bacteroidota</taxon>
        <taxon>Chitinophagia</taxon>
        <taxon>Chitinophagales</taxon>
        <taxon>Chitinophagaceae</taxon>
        <taxon>Pinibacter</taxon>
    </lineage>
</organism>
<dbReference type="EMBL" id="JASBRG010000003">
    <property type="protein sequence ID" value="MDI3319330.1"/>
    <property type="molecule type" value="Genomic_DNA"/>
</dbReference>
<name>A0ABT6R9V7_9BACT</name>
<dbReference type="InterPro" id="IPR012347">
    <property type="entry name" value="Ferritin-like"/>
</dbReference>
<keyword evidence="4" id="KW-1185">Reference proteome</keyword>
<evidence type="ECO:0000259" key="2">
    <source>
        <dbReference type="Pfam" id="PF13628"/>
    </source>
</evidence>
<dbReference type="PROSITE" id="PS51257">
    <property type="entry name" value="PROKAR_LIPOPROTEIN"/>
    <property type="match status" value="1"/>
</dbReference>
<feature type="compositionally biased region" description="Low complexity" evidence="1">
    <location>
        <begin position="49"/>
        <end position="70"/>
    </location>
</feature>
<protein>
    <submittedName>
        <fullName evidence="3">DUF4142 domain-containing protein</fullName>
    </submittedName>
</protein>
<evidence type="ECO:0000256" key="1">
    <source>
        <dbReference type="SAM" id="MobiDB-lite"/>
    </source>
</evidence>
<dbReference type="Gene3D" id="1.20.1260.10">
    <property type="match status" value="1"/>
</dbReference>
<feature type="region of interest" description="Disordered" evidence="1">
    <location>
        <begin position="23"/>
        <end position="70"/>
    </location>
</feature>
<comment type="caution">
    <text evidence="3">The sequence shown here is derived from an EMBL/GenBank/DDBJ whole genome shotgun (WGS) entry which is preliminary data.</text>
</comment>
<accession>A0ABT6R9V7</accession>
<sequence>MKILYLCIVGCGLFVACGNHNPSGDVTKTQKEKQKLIGDTSDLSKEGSESTTSGVTGTQPNNNNDSGKGNSNNSAAFYKAAIEGNLAEIKMAKLALIKSPNADIKQVANHLIKDHSSFLMQLKVIADSAAKSDTTISTDASTSIRDLSSASGNVFDNKWLDAMIAGHDKTIGLYESALPTASDKMKNFLEATLPLVKDHKKMLLNIKQKS</sequence>
<dbReference type="PANTHER" id="PTHR38593">
    <property type="entry name" value="BLR2558 PROTEIN"/>
    <property type="match status" value="1"/>
</dbReference>
<proteinExistence type="predicted"/>
<reference evidence="3 4" key="1">
    <citation type="submission" date="2023-05" db="EMBL/GenBank/DDBJ databases">
        <title>Genome sequence of Pinibacter sp. MAH-24.</title>
        <authorList>
            <person name="Huq M.A."/>
        </authorList>
    </citation>
    <scope>NUCLEOTIDE SEQUENCE [LARGE SCALE GENOMIC DNA]</scope>
    <source>
        <strain evidence="3 4">MAH-24</strain>
    </source>
</reference>
<feature type="domain" description="DUF4142" evidence="2">
    <location>
        <begin position="74"/>
        <end position="203"/>
    </location>
</feature>
<evidence type="ECO:0000313" key="3">
    <source>
        <dbReference type="EMBL" id="MDI3319330.1"/>
    </source>
</evidence>
<dbReference type="InterPro" id="IPR025419">
    <property type="entry name" value="DUF4142"/>
</dbReference>
<evidence type="ECO:0000313" key="4">
    <source>
        <dbReference type="Proteomes" id="UP001226434"/>
    </source>
</evidence>
<gene>
    <name evidence="3" type="ORF">QJ048_06075</name>
</gene>